<evidence type="ECO:0000313" key="1">
    <source>
        <dbReference type="EMBL" id="RLE50494.1"/>
    </source>
</evidence>
<dbReference type="Proteomes" id="UP000281962">
    <property type="component" value="Unassembled WGS sequence"/>
</dbReference>
<dbReference type="AlphaFoldDB" id="A0A497ET07"/>
<organism evidence="1 2">
    <name type="scientific">Thermoproteota archaeon</name>
    <dbReference type="NCBI Taxonomy" id="2056631"/>
    <lineage>
        <taxon>Archaea</taxon>
        <taxon>Thermoproteota</taxon>
    </lineage>
</organism>
<sequence>MKRVEELKRRGELVVEASLEAIREAARLTLGVTTKEVREDNKIIFTYESPVCPPRIIVKEIEAGKYHVTSSSLCSIPECPYWERCAKIDSERLRIFEIILNKIMGKKTTIMAMYEWLPERVKEEELEKLIDRLIRRPKPEEL</sequence>
<dbReference type="EMBL" id="QMQY01000059">
    <property type="protein sequence ID" value="RLE50494.1"/>
    <property type="molecule type" value="Genomic_DNA"/>
</dbReference>
<accession>A0A497ET07</accession>
<gene>
    <name evidence="1" type="ORF">DRJ21_01665</name>
</gene>
<reference evidence="1 2" key="1">
    <citation type="submission" date="2018-06" db="EMBL/GenBank/DDBJ databases">
        <title>Extensive metabolic versatility and redundancy in microbially diverse, dynamic hydrothermal sediments.</title>
        <authorList>
            <person name="Dombrowski N."/>
            <person name="Teske A."/>
            <person name="Baker B.J."/>
        </authorList>
    </citation>
    <scope>NUCLEOTIDE SEQUENCE [LARGE SCALE GENOMIC DNA]</scope>
    <source>
        <strain evidence="1">B30_G17</strain>
    </source>
</reference>
<proteinExistence type="predicted"/>
<name>A0A497ET07_9CREN</name>
<evidence type="ECO:0000313" key="2">
    <source>
        <dbReference type="Proteomes" id="UP000281962"/>
    </source>
</evidence>
<protein>
    <submittedName>
        <fullName evidence="1">Uncharacterized protein</fullName>
    </submittedName>
</protein>
<comment type="caution">
    <text evidence="1">The sequence shown here is derived from an EMBL/GenBank/DDBJ whole genome shotgun (WGS) entry which is preliminary data.</text>
</comment>